<reference evidence="2" key="2">
    <citation type="submission" date="2004-02" db="EMBL/GenBank/DDBJ databases">
        <authorList>
            <consortium name="Genoscope"/>
            <consortium name="Whitehead Institute Centre for Genome Research"/>
        </authorList>
    </citation>
    <scope>NUCLEOTIDE SEQUENCE</scope>
</reference>
<proteinExistence type="predicted"/>
<evidence type="ECO:0000313" key="2">
    <source>
        <dbReference type="EMBL" id="CAF86996.1"/>
    </source>
</evidence>
<feature type="non-terminal residue" evidence="2">
    <location>
        <position position="72"/>
    </location>
</feature>
<comment type="caution">
    <text evidence="2">The sequence shown here is derived from an EMBL/GenBank/DDBJ whole genome shotgun (WGS) entry which is preliminary data.</text>
</comment>
<sequence length="72" mass="8187">GQSSQQGQVPPRQAEPLQGEGKRQPLRRRQQGSPPLAQLLAHSQAQKRFAQFHGGSQDHQVRRFRASSYREK</sequence>
<evidence type="ECO:0000256" key="1">
    <source>
        <dbReference type="SAM" id="MobiDB-lite"/>
    </source>
</evidence>
<dbReference type="KEGG" id="tng:GSTEN00000030G001"/>
<name>Q4TJD6_TETNG</name>
<accession>Q4TJD6</accession>
<reference evidence="2" key="1">
    <citation type="journal article" date="2004" name="Nature">
        <title>Genome duplication in the teleost fish Tetraodon nigroviridis reveals the early vertebrate proto-karyotype.</title>
        <authorList>
            <person name="Jaillon O."/>
            <person name="Aury J.-M."/>
            <person name="Brunet F."/>
            <person name="Petit J.-L."/>
            <person name="Stange-Thomann N."/>
            <person name="Mauceli E."/>
            <person name="Bouneau L."/>
            <person name="Fischer C."/>
            <person name="Ozouf-Costaz C."/>
            <person name="Bernot A."/>
            <person name="Nicaud S."/>
            <person name="Jaffe D."/>
            <person name="Fisher S."/>
            <person name="Lutfalla G."/>
            <person name="Dossat C."/>
            <person name="Segurens B."/>
            <person name="Dasilva C."/>
            <person name="Salanoubat M."/>
            <person name="Levy M."/>
            <person name="Boudet N."/>
            <person name="Castellano S."/>
            <person name="Anthouard V."/>
            <person name="Jubin C."/>
            <person name="Castelli V."/>
            <person name="Katinka M."/>
            <person name="Vacherie B."/>
            <person name="Biemont C."/>
            <person name="Skalli Z."/>
            <person name="Cattolico L."/>
            <person name="Poulain J."/>
            <person name="De Berardinis V."/>
            <person name="Cruaud C."/>
            <person name="Duprat S."/>
            <person name="Brottier P."/>
            <person name="Coutanceau J.-P."/>
            <person name="Gouzy J."/>
            <person name="Parra G."/>
            <person name="Lardier G."/>
            <person name="Chapple C."/>
            <person name="McKernan K.J."/>
            <person name="McEwan P."/>
            <person name="Bosak S."/>
            <person name="Kellis M."/>
            <person name="Volff J.-N."/>
            <person name="Guigo R."/>
            <person name="Zody M.C."/>
            <person name="Mesirov J."/>
            <person name="Lindblad-Toh K."/>
            <person name="Birren B."/>
            <person name="Nusbaum C."/>
            <person name="Kahn D."/>
            <person name="Robinson-Rechavi M."/>
            <person name="Laudet V."/>
            <person name="Schachter V."/>
            <person name="Quetier F."/>
            <person name="Saurin W."/>
            <person name="Scarpelli C."/>
            <person name="Wincker P."/>
            <person name="Lander E.S."/>
            <person name="Weissenbach J."/>
            <person name="Roest Crollius H."/>
        </authorList>
    </citation>
    <scope>NUCLEOTIDE SEQUENCE [LARGE SCALE GENOMIC DNA]</scope>
</reference>
<dbReference type="EMBL" id="CAAE01000143">
    <property type="protein sequence ID" value="CAF86996.1"/>
    <property type="molecule type" value="Genomic_DNA"/>
</dbReference>
<feature type="region of interest" description="Disordered" evidence="1">
    <location>
        <begin position="1"/>
        <end position="35"/>
    </location>
</feature>
<gene>
    <name evidence="2" type="ORF">GSTENG00000030001</name>
</gene>
<protein>
    <submittedName>
        <fullName evidence="2">(spotted green pufferfish) hypothetical protein</fullName>
    </submittedName>
</protein>
<organism evidence="2">
    <name type="scientific">Tetraodon nigroviridis</name>
    <name type="common">Spotted green pufferfish</name>
    <name type="synonym">Chelonodon nigroviridis</name>
    <dbReference type="NCBI Taxonomy" id="99883"/>
    <lineage>
        <taxon>Eukaryota</taxon>
        <taxon>Metazoa</taxon>
        <taxon>Chordata</taxon>
        <taxon>Craniata</taxon>
        <taxon>Vertebrata</taxon>
        <taxon>Euteleostomi</taxon>
        <taxon>Actinopterygii</taxon>
        <taxon>Neopterygii</taxon>
        <taxon>Teleostei</taxon>
        <taxon>Neoteleostei</taxon>
        <taxon>Acanthomorphata</taxon>
        <taxon>Eupercaria</taxon>
        <taxon>Tetraodontiformes</taxon>
        <taxon>Tetradontoidea</taxon>
        <taxon>Tetraodontidae</taxon>
        <taxon>Tetraodon</taxon>
    </lineage>
</organism>
<dbReference type="AlphaFoldDB" id="Q4TJD6"/>
<feature type="region of interest" description="Disordered" evidence="1">
    <location>
        <begin position="51"/>
        <end position="72"/>
    </location>
</feature>